<dbReference type="SFLD" id="SFLDG01129">
    <property type="entry name" value="C1.5:_HAD__Beta-PGM__Phosphata"/>
    <property type="match status" value="1"/>
</dbReference>
<accession>A0ABY5DR76</accession>
<dbReference type="SFLD" id="SFLDS00003">
    <property type="entry name" value="Haloacid_Dehalogenase"/>
    <property type="match status" value="1"/>
</dbReference>
<dbReference type="Pfam" id="PF00702">
    <property type="entry name" value="Hydrolase"/>
    <property type="match status" value="1"/>
</dbReference>
<dbReference type="InterPro" id="IPR036412">
    <property type="entry name" value="HAD-like_sf"/>
</dbReference>
<keyword evidence="2" id="KW-1185">Reference proteome</keyword>
<dbReference type="Gene3D" id="1.10.150.240">
    <property type="entry name" value="Putative phosphatase, domain 2"/>
    <property type="match status" value="1"/>
</dbReference>
<dbReference type="PRINTS" id="PR00413">
    <property type="entry name" value="HADHALOGNASE"/>
</dbReference>
<dbReference type="PANTHER" id="PTHR18901:SF38">
    <property type="entry name" value="PSEUDOURIDINE-5'-PHOSPHATASE"/>
    <property type="match status" value="1"/>
</dbReference>
<dbReference type="EMBL" id="CP098502">
    <property type="protein sequence ID" value="UTI64151.1"/>
    <property type="molecule type" value="Genomic_DNA"/>
</dbReference>
<dbReference type="PANTHER" id="PTHR18901">
    <property type="entry name" value="2-DEOXYGLUCOSE-6-PHOSPHATE PHOSPHATASE 2"/>
    <property type="match status" value="1"/>
</dbReference>
<dbReference type="InterPro" id="IPR023214">
    <property type="entry name" value="HAD_sf"/>
</dbReference>
<name>A0ABY5DR76_9ACTN</name>
<evidence type="ECO:0000313" key="2">
    <source>
        <dbReference type="Proteomes" id="UP001056035"/>
    </source>
</evidence>
<proteinExistence type="predicted"/>
<protein>
    <submittedName>
        <fullName evidence="1">HAD family phosphatase</fullName>
    </submittedName>
</protein>
<dbReference type="InterPro" id="IPR023198">
    <property type="entry name" value="PGP-like_dom2"/>
</dbReference>
<gene>
    <name evidence="1" type="ORF">NBH00_22780</name>
</gene>
<dbReference type="InterPro" id="IPR006439">
    <property type="entry name" value="HAD-SF_hydro_IA"/>
</dbReference>
<dbReference type="Gene3D" id="3.40.50.1000">
    <property type="entry name" value="HAD superfamily/HAD-like"/>
    <property type="match status" value="1"/>
</dbReference>
<organism evidence="1 2">
    <name type="scientific">Paraconexibacter antarcticus</name>
    <dbReference type="NCBI Taxonomy" id="2949664"/>
    <lineage>
        <taxon>Bacteria</taxon>
        <taxon>Bacillati</taxon>
        <taxon>Actinomycetota</taxon>
        <taxon>Thermoleophilia</taxon>
        <taxon>Solirubrobacterales</taxon>
        <taxon>Paraconexibacteraceae</taxon>
        <taxon>Paraconexibacter</taxon>
    </lineage>
</organism>
<dbReference type="SUPFAM" id="SSF56784">
    <property type="entry name" value="HAD-like"/>
    <property type="match status" value="1"/>
</dbReference>
<dbReference type="RefSeq" id="WP_254570864.1">
    <property type="nucleotide sequence ID" value="NZ_CP098502.1"/>
</dbReference>
<sequence length="225" mass="23099">MPRRLPPAAPRGVVFDNDGLLLDTEEAWTRAEDVLWARRGLTFTVEQKLRLIGSSGTVLQRSLEVLLGEPEGSGPALVDELHELVMEEALKPISPRPGALALIAVLQEAGLPMAVASNSPRVFLDRVLGGAGLNGASSPFAATVAGDEVANYKPAPDIYLEACARLGIAPADAVAFEDSPPGVAAAAAAGIHVVGIPYIADGELPGADAVATALDDPAVLALFGA</sequence>
<evidence type="ECO:0000313" key="1">
    <source>
        <dbReference type="EMBL" id="UTI64151.1"/>
    </source>
</evidence>
<dbReference type="NCBIfam" id="TIGR01509">
    <property type="entry name" value="HAD-SF-IA-v3"/>
    <property type="match status" value="1"/>
</dbReference>
<dbReference type="Proteomes" id="UP001056035">
    <property type="component" value="Chromosome"/>
</dbReference>
<reference evidence="1 2" key="1">
    <citation type="submission" date="2022-06" db="EMBL/GenBank/DDBJ databases">
        <title>Paraconexibacter antarcticus.</title>
        <authorList>
            <person name="Kim C.S."/>
        </authorList>
    </citation>
    <scope>NUCLEOTIDE SEQUENCE [LARGE SCALE GENOMIC DNA]</scope>
    <source>
        <strain evidence="1 2">02-257</strain>
    </source>
</reference>